<feature type="domain" description="N-acetylmuramoyl-L-alanine amidase" evidence="3">
    <location>
        <begin position="80"/>
        <end position="205"/>
    </location>
</feature>
<dbReference type="RefSeq" id="WP_065254418.1">
    <property type="nucleotide sequence ID" value="NZ_CABJAZ010000007.1"/>
</dbReference>
<evidence type="ECO:0000259" key="4">
    <source>
        <dbReference type="SMART" id="SM00701"/>
    </source>
</evidence>
<dbReference type="Proteomes" id="UP000092714">
    <property type="component" value="Unassembled WGS sequence"/>
</dbReference>
<evidence type="ECO:0000256" key="2">
    <source>
        <dbReference type="SAM" id="Phobius"/>
    </source>
</evidence>
<dbReference type="InterPro" id="IPR006619">
    <property type="entry name" value="PGRP_domain_met/bac"/>
</dbReference>
<evidence type="ECO:0008006" key="7">
    <source>
        <dbReference type="Google" id="ProtNLM"/>
    </source>
</evidence>
<name>A0A1B8RSC7_9CLOT</name>
<dbReference type="AlphaFoldDB" id="A0A1B8RSC7"/>
<dbReference type="Gene3D" id="3.40.80.10">
    <property type="entry name" value="Peptidoglycan recognition protein-like"/>
    <property type="match status" value="1"/>
</dbReference>
<dbReference type="SUPFAM" id="SSF55846">
    <property type="entry name" value="N-acetylmuramoyl-L-alanine amidase-like"/>
    <property type="match status" value="1"/>
</dbReference>
<dbReference type="SMART" id="SM00644">
    <property type="entry name" value="Ami_2"/>
    <property type="match status" value="1"/>
</dbReference>
<evidence type="ECO:0000256" key="1">
    <source>
        <dbReference type="ARBA" id="ARBA00007553"/>
    </source>
</evidence>
<keyword evidence="6" id="KW-1185">Reference proteome</keyword>
<dbReference type="SMART" id="SM00701">
    <property type="entry name" value="PGRP"/>
    <property type="match status" value="1"/>
</dbReference>
<comment type="caution">
    <text evidence="5">The sequence shown here is derived from an EMBL/GenBank/DDBJ whole genome shotgun (WGS) entry which is preliminary data.</text>
</comment>
<dbReference type="EMBL" id="MAPZ01000011">
    <property type="protein sequence ID" value="OBY11719.1"/>
    <property type="molecule type" value="Genomic_DNA"/>
</dbReference>
<dbReference type="OrthoDB" id="9811296at2"/>
<evidence type="ECO:0000313" key="5">
    <source>
        <dbReference type="EMBL" id="OBY11719.1"/>
    </source>
</evidence>
<feature type="transmembrane region" description="Helical" evidence="2">
    <location>
        <begin position="21"/>
        <end position="40"/>
    </location>
</feature>
<dbReference type="InterPro" id="IPR002502">
    <property type="entry name" value="Amidase_domain"/>
</dbReference>
<organism evidence="5 6">
    <name type="scientific">Clostridium paraputrificum</name>
    <dbReference type="NCBI Taxonomy" id="29363"/>
    <lineage>
        <taxon>Bacteria</taxon>
        <taxon>Bacillati</taxon>
        <taxon>Bacillota</taxon>
        <taxon>Clostridia</taxon>
        <taxon>Eubacteriales</taxon>
        <taxon>Clostridiaceae</taxon>
        <taxon>Clostridium</taxon>
    </lineage>
</organism>
<dbReference type="GO" id="GO:0009253">
    <property type="term" value="P:peptidoglycan catabolic process"/>
    <property type="evidence" value="ECO:0007669"/>
    <property type="project" value="InterPro"/>
</dbReference>
<dbReference type="PANTHER" id="PTHR11022:SF41">
    <property type="entry name" value="PEPTIDOGLYCAN-RECOGNITION PROTEIN LC-RELATED"/>
    <property type="match status" value="1"/>
</dbReference>
<dbReference type="InterPro" id="IPR036505">
    <property type="entry name" value="Amidase/PGRP_sf"/>
</dbReference>
<keyword evidence="2" id="KW-0472">Membrane</keyword>
<keyword evidence="2" id="KW-0812">Transmembrane</keyword>
<dbReference type="eggNOG" id="COG3409">
    <property type="taxonomic scope" value="Bacteria"/>
</dbReference>
<accession>A0A1B8RSC7</accession>
<comment type="similarity">
    <text evidence="1">Belongs to the N-acetylmuramoyl-L-alanine amidase 2 family.</text>
</comment>
<evidence type="ECO:0000313" key="6">
    <source>
        <dbReference type="Proteomes" id="UP000092714"/>
    </source>
</evidence>
<reference evidence="5 6" key="1">
    <citation type="submission" date="2016-06" db="EMBL/GenBank/DDBJ databases">
        <authorList>
            <person name="Kjaerup R.B."/>
            <person name="Dalgaard T.S."/>
            <person name="Juul-Madsen H.R."/>
        </authorList>
    </citation>
    <scope>NUCLEOTIDE SEQUENCE [LARGE SCALE GENOMIC DNA]</scope>
    <source>
        <strain evidence="5 6">373-A1</strain>
    </source>
</reference>
<proteinExistence type="inferred from homology"/>
<protein>
    <recommendedName>
        <fullName evidence="7">N-acetylmuramoyl-L-alanine amidase</fullName>
    </recommendedName>
</protein>
<dbReference type="GO" id="GO:0008270">
    <property type="term" value="F:zinc ion binding"/>
    <property type="evidence" value="ECO:0007669"/>
    <property type="project" value="InterPro"/>
</dbReference>
<dbReference type="GO" id="GO:0008745">
    <property type="term" value="F:N-acetylmuramoyl-L-alanine amidase activity"/>
    <property type="evidence" value="ECO:0007669"/>
    <property type="project" value="InterPro"/>
</dbReference>
<sequence>MEQLEAKRIDYQRIMKRRRKRTYIVSLLLVISIIGIIIYGHSKNKVDYLYNMGKGRYGLEELRDIRKDYEKELNIQSIDYNWGDGVELGNRPKYIIYHHSASSNLSPEQIHDMHLQRGWSGIGYHFYIRKDGTIYRGRKEEMIGAHAKGRNRDSIGICLEGNFEDESITYKQMNSLVKLSADMIIKYNIEESEGHKDVYNTLCPGKNFDIKEIQEKVADELIRLREE</sequence>
<dbReference type="CDD" id="cd06583">
    <property type="entry name" value="PGRP"/>
    <property type="match status" value="1"/>
</dbReference>
<dbReference type="Pfam" id="PF01510">
    <property type="entry name" value="Amidase_2"/>
    <property type="match status" value="1"/>
</dbReference>
<keyword evidence="2" id="KW-1133">Transmembrane helix</keyword>
<dbReference type="InterPro" id="IPR015510">
    <property type="entry name" value="PGRP"/>
</dbReference>
<gene>
    <name evidence="5" type="ORF">CP373A1_04850</name>
</gene>
<evidence type="ECO:0000259" key="3">
    <source>
        <dbReference type="SMART" id="SM00644"/>
    </source>
</evidence>
<dbReference type="PANTHER" id="PTHR11022">
    <property type="entry name" value="PEPTIDOGLYCAN RECOGNITION PROTEIN"/>
    <property type="match status" value="1"/>
</dbReference>
<feature type="domain" description="Peptidoglycan recognition protein family" evidence="4">
    <location>
        <begin position="82"/>
        <end position="208"/>
    </location>
</feature>